<evidence type="ECO:0000313" key="3">
    <source>
        <dbReference type="Proteomes" id="UP000363590"/>
    </source>
</evidence>
<dbReference type="GeneID" id="60697460"/>
<reference evidence="2 3" key="1">
    <citation type="submission" date="2019-10" db="EMBL/GenBank/DDBJ databases">
        <authorList>
            <person name="Wang R."/>
        </authorList>
    </citation>
    <scope>NUCLEOTIDE SEQUENCE [LARGE SCALE GENOMIC DNA]</scope>
    <source>
        <strain evidence="2 3">ATCC 19377</strain>
    </source>
</reference>
<feature type="transmembrane region" description="Helical" evidence="1">
    <location>
        <begin position="148"/>
        <end position="167"/>
    </location>
</feature>
<protein>
    <submittedName>
        <fullName evidence="2">Uncharacterized protein</fullName>
    </submittedName>
</protein>
<keyword evidence="1" id="KW-0812">Transmembrane</keyword>
<evidence type="ECO:0000313" key="2">
    <source>
        <dbReference type="EMBL" id="QFX97339.1"/>
    </source>
</evidence>
<organism evidence="2 3">
    <name type="scientific">Acidithiobacillus thiooxidans ATCC 19377</name>
    <dbReference type="NCBI Taxonomy" id="637390"/>
    <lineage>
        <taxon>Bacteria</taxon>
        <taxon>Pseudomonadati</taxon>
        <taxon>Pseudomonadota</taxon>
        <taxon>Acidithiobacillia</taxon>
        <taxon>Acidithiobacillales</taxon>
        <taxon>Acidithiobacillaceae</taxon>
        <taxon>Acidithiobacillus</taxon>
    </lineage>
</organism>
<gene>
    <name evidence="2" type="ORF">GCD22_03248</name>
</gene>
<dbReference type="AlphaFoldDB" id="A0A5P9XUK4"/>
<feature type="transmembrane region" description="Helical" evidence="1">
    <location>
        <begin position="117"/>
        <end position="142"/>
    </location>
</feature>
<evidence type="ECO:0000256" key="1">
    <source>
        <dbReference type="SAM" id="Phobius"/>
    </source>
</evidence>
<dbReference type="Proteomes" id="UP000363590">
    <property type="component" value="Chromosome"/>
</dbReference>
<feature type="transmembrane region" description="Helical" evidence="1">
    <location>
        <begin position="279"/>
        <end position="296"/>
    </location>
</feature>
<feature type="transmembrane region" description="Helical" evidence="1">
    <location>
        <begin position="179"/>
        <end position="198"/>
    </location>
</feature>
<name>A0A5P9XUK4_ACITH</name>
<keyword evidence="1" id="KW-1133">Transmembrane helix</keyword>
<proteinExistence type="predicted"/>
<dbReference type="RefSeq" id="WP_140391131.1">
    <property type="nucleotide sequence ID" value="NZ_CP045571.1"/>
</dbReference>
<dbReference type="EMBL" id="CP045571">
    <property type="protein sequence ID" value="QFX97339.1"/>
    <property type="molecule type" value="Genomic_DNA"/>
</dbReference>
<dbReference type="KEGG" id="atx:GCD22_03248"/>
<sequence length="325" mass="37700">MQRFLSQRYSRAYNYLSQIARKFHSLSDNCCKTKYKILLAILMLLNALLFAYSSTYFSTLVYRQKLTNQILKRKHVNIYVKDESFLIVTTLEQKTYIDYVRNTHIPHEMRRQFGSNFITANIIFLEKNSFIIAAIENLLFFYSKADKLNAAVGFGIPALVSLVILIIRRKMFIKNWLKNTLILSFFFVILFSCCSYPYVTASTNHDSIGFHGSIVLSIGFILFLMLIGTLGFEAGVIYVLAFLSVLLIDVYFKMSLFQFNIMFPYTLNGIGGAGFRDGLFVMPLLAFFLVLIGWLIRRTVLWGKRKYSMISKRRSDRRLASNEQQ</sequence>
<keyword evidence="1" id="KW-0472">Membrane</keyword>
<feature type="transmembrane region" description="Helical" evidence="1">
    <location>
        <begin position="237"/>
        <end position="259"/>
    </location>
</feature>
<accession>A0A5P9XUK4</accession>
<feature type="transmembrane region" description="Helical" evidence="1">
    <location>
        <begin position="37"/>
        <end position="62"/>
    </location>
</feature>
<feature type="transmembrane region" description="Helical" evidence="1">
    <location>
        <begin position="210"/>
        <end position="230"/>
    </location>
</feature>